<dbReference type="KEGG" id="htq:FRZ44_21750"/>
<dbReference type="SUPFAM" id="SSF51182">
    <property type="entry name" value="RmlC-like cupins"/>
    <property type="match status" value="1"/>
</dbReference>
<sequence>MSYRPSPRPTFDRPTHIRYDQVTRHLWGDEQSAQVDDWIYASSDKIHQLVFGLPSGGAFRHSEEYRTVFGADEVLYVLQGIFGCANPETGEVQVAQKGEAVFFRKDTWHHGFSLGTEPLRVLEFYAPPPSKGTSGAYARTKPYLTESRYERPEVFGHFPMEAAALRKSEGMTVLRDSDLHWRLQGKTQGALVGLYAATDQLTVGRMRLLPGQKSDLEIHGGDEGLYVLSGELNLLTPEAEGQRWFELHPKDGFFVPEGVGHQYHNMGSEPAEFLFGIAPHYQKSA</sequence>
<gene>
    <name evidence="3" type="ORF">FRZ44_21750</name>
</gene>
<dbReference type="EMBL" id="CP042906">
    <property type="protein sequence ID" value="QEX16880.1"/>
    <property type="molecule type" value="Genomic_DNA"/>
</dbReference>
<keyword evidence="1" id="KW-0479">Metal-binding</keyword>
<dbReference type="GO" id="GO:0046872">
    <property type="term" value="F:metal ion binding"/>
    <property type="evidence" value="ECO:0007669"/>
    <property type="project" value="UniProtKB-KW"/>
</dbReference>
<dbReference type="InterPro" id="IPR051610">
    <property type="entry name" value="GPI/OXD"/>
</dbReference>
<proteinExistence type="predicted"/>
<protein>
    <recommendedName>
        <fullName evidence="2">Cupin type-2 domain-containing protein</fullName>
    </recommendedName>
</protein>
<keyword evidence="4" id="KW-1185">Reference proteome</keyword>
<dbReference type="InterPro" id="IPR011051">
    <property type="entry name" value="RmlC_Cupin_sf"/>
</dbReference>
<name>A0A5J6MKR7_9PROT</name>
<evidence type="ECO:0000313" key="4">
    <source>
        <dbReference type="Proteomes" id="UP000326202"/>
    </source>
</evidence>
<dbReference type="Proteomes" id="UP000326202">
    <property type="component" value="Chromosome"/>
</dbReference>
<dbReference type="PANTHER" id="PTHR35848">
    <property type="entry name" value="OXALATE-BINDING PROTEIN"/>
    <property type="match status" value="1"/>
</dbReference>
<dbReference type="InterPro" id="IPR013096">
    <property type="entry name" value="Cupin_2"/>
</dbReference>
<evidence type="ECO:0000256" key="1">
    <source>
        <dbReference type="ARBA" id="ARBA00022723"/>
    </source>
</evidence>
<dbReference type="Pfam" id="PF07883">
    <property type="entry name" value="Cupin_2"/>
    <property type="match status" value="1"/>
</dbReference>
<evidence type="ECO:0000259" key="2">
    <source>
        <dbReference type="Pfam" id="PF07883"/>
    </source>
</evidence>
<evidence type="ECO:0000313" key="3">
    <source>
        <dbReference type="EMBL" id="QEX16880.1"/>
    </source>
</evidence>
<dbReference type="RefSeq" id="WP_151177181.1">
    <property type="nucleotide sequence ID" value="NZ_CP042906.1"/>
</dbReference>
<dbReference type="Gene3D" id="2.60.120.10">
    <property type="entry name" value="Jelly Rolls"/>
    <property type="match status" value="2"/>
</dbReference>
<dbReference type="AlphaFoldDB" id="A0A5J6MKR7"/>
<dbReference type="CDD" id="cd02208">
    <property type="entry name" value="cupin_RmlC-like"/>
    <property type="match status" value="1"/>
</dbReference>
<reference evidence="3 4" key="1">
    <citation type="submission" date="2019-08" db="EMBL/GenBank/DDBJ databases">
        <title>Hyperibacter terrae gen. nov., sp. nov. and Hyperibacter viscosus sp. nov., two new members in the family Rhodospirillaceae isolated from the rhizosphere of Hypericum perforatum.</title>
        <authorList>
            <person name="Noviana Z."/>
        </authorList>
    </citation>
    <scope>NUCLEOTIDE SEQUENCE [LARGE SCALE GENOMIC DNA]</scope>
    <source>
        <strain evidence="3 4">R5913</strain>
    </source>
</reference>
<feature type="domain" description="Cupin type-2" evidence="2">
    <location>
        <begin position="205"/>
        <end position="275"/>
    </location>
</feature>
<dbReference type="InterPro" id="IPR014710">
    <property type="entry name" value="RmlC-like_jellyroll"/>
</dbReference>
<dbReference type="OrthoDB" id="287220at2"/>
<accession>A0A5J6MKR7</accession>
<organism evidence="3 4">
    <name type="scientific">Hypericibacter terrae</name>
    <dbReference type="NCBI Taxonomy" id="2602015"/>
    <lineage>
        <taxon>Bacteria</taxon>
        <taxon>Pseudomonadati</taxon>
        <taxon>Pseudomonadota</taxon>
        <taxon>Alphaproteobacteria</taxon>
        <taxon>Rhodospirillales</taxon>
        <taxon>Dongiaceae</taxon>
        <taxon>Hypericibacter</taxon>
    </lineage>
</organism>